<dbReference type="SMART" id="SM00507">
    <property type="entry name" value="HNHc"/>
    <property type="match status" value="1"/>
</dbReference>
<evidence type="ECO:0000256" key="1">
    <source>
        <dbReference type="SAM" id="Coils"/>
    </source>
</evidence>
<comment type="caution">
    <text evidence="3">The sequence shown here is derived from an EMBL/GenBank/DDBJ whole genome shotgun (WGS) entry which is preliminary data.</text>
</comment>
<evidence type="ECO:0000313" key="4">
    <source>
        <dbReference type="Proteomes" id="UP001499915"/>
    </source>
</evidence>
<dbReference type="Proteomes" id="UP001499915">
    <property type="component" value="Unassembled WGS sequence"/>
</dbReference>
<accession>A0ABN1IA25</accession>
<proteinExistence type="predicted"/>
<reference evidence="3 4" key="1">
    <citation type="journal article" date="2019" name="Int. J. Syst. Evol. Microbiol.">
        <title>The Global Catalogue of Microorganisms (GCM) 10K type strain sequencing project: providing services to taxonomists for standard genome sequencing and annotation.</title>
        <authorList>
            <consortium name="The Broad Institute Genomics Platform"/>
            <consortium name="The Broad Institute Genome Sequencing Center for Infectious Disease"/>
            <person name="Wu L."/>
            <person name="Ma J."/>
        </authorList>
    </citation>
    <scope>NUCLEOTIDE SEQUENCE [LARGE SCALE GENOMIC DNA]</scope>
    <source>
        <strain evidence="3 4">JCM 15134</strain>
    </source>
</reference>
<keyword evidence="4" id="KW-1185">Reference proteome</keyword>
<dbReference type="EMBL" id="BAAAET010000005">
    <property type="protein sequence ID" value="GAA0700724.1"/>
    <property type="molecule type" value="Genomic_DNA"/>
</dbReference>
<dbReference type="CDD" id="cd00085">
    <property type="entry name" value="HNHc"/>
    <property type="match status" value="1"/>
</dbReference>
<sequence length="247" mass="28479">MIKLNREPEPQYMIDNKATWLGALKAAIANYGSYKKIPEKEKQKLISHYRNDSVRSALIKSSFGKCAFCECIPSEGGNFEIEHFKPKSIYPDLTFDWVNFLPACRKCNGSKDSHDTGAEPIINPYDIDPKYVFYFEDIVIKAVESPLKETADKTIEVCGLNTVRLWKPRAEILVSLRIFSRAIEEAIEELKNADTERKKVNRVKKLREAVETIETLTSSREKYSSFCRHFLENSEAYHKAKWLLENA</sequence>
<evidence type="ECO:0000313" key="3">
    <source>
        <dbReference type="EMBL" id="GAA0700724.1"/>
    </source>
</evidence>
<organism evidence="3 4">
    <name type="scientific">Marinobacterium maritimum</name>
    <dbReference type="NCBI Taxonomy" id="500162"/>
    <lineage>
        <taxon>Bacteria</taxon>
        <taxon>Pseudomonadati</taxon>
        <taxon>Pseudomonadota</taxon>
        <taxon>Gammaproteobacteria</taxon>
        <taxon>Oceanospirillales</taxon>
        <taxon>Oceanospirillaceae</taxon>
        <taxon>Marinobacterium</taxon>
    </lineage>
</organism>
<name>A0ABN1IA25_9GAMM</name>
<dbReference type="InterPro" id="IPR003615">
    <property type="entry name" value="HNH_nuc"/>
</dbReference>
<evidence type="ECO:0000259" key="2">
    <source>
        <dbReference type="SMART" id="SM00507"/>
    </source>
</evidence>
<keyword evidence="1" id="KW-0175">Coiled coil</keyword>
<gene>
    <name evidence="3" type="ORF">GCM10009104_32250</name>
</gene>
<protein>
    <recommendedName>
        <fullName evidence="2">HNH nuclease domain-containing protein</fullName>
    </recommendedName>
</protein>
<feature type="coiled-coil region" evidence="1">
    <location>
        <begin position="176"/>
        <end position="203"/>
    </location>
</feature>
<dbReference type="Gene3D" id="1.10.30.50">
    <property type="match status" value="1"/>
</dbReference>
<feature type="domain" description="HNH nuclease" evidence="2">
    <location>
        <begin position="53"/>
        <end position="109"/>
    </location>
</feature>